<dbReference type="GO" id="GO:0000428">
    <property type="term" value="C:DNA-directed RNA polymerase complex"/>
    <property type="evidence" value="ECO:0007669"/>
    <property type="project" value="UniProtKB-KW"/>
</dbReference>
<dbReference type="EC" id="2.7.7.101" evidence="12"/>
<feature type="domain" description="Toprim" evidence="15">
    <location>
        <begin position="270"/>
        <end position="367"/>
    </location>
</feature>
<comment type="cofactor">
    <cofactor evidence="12 13 14">
        <name>Zn(2+)</name>
        <dbReference type="ChEBI" id="CHEBI:29105"/>
    </cofactor>
    <text evidence="12 13 14">Binds 1 zinc ion per monomer.</text>
</comment>
<dbReference type="PANTHER" id="PTHR30313">
    <property type="entry name" value="DNA PRIMASE"/>
    <property type="match status" value="1"/>
</dbReference>
<keyword evidence="1 12" id="KW-0240">DNA-directed RNA polymerase</keyword>
<evidence type="ECO:0000259" key="15">
    <source>
        <dbReference type="PROSITE" id="PS50880"/>
    </source>
</evidence>
<comment type="catalytic activity">
    <reaction evidence="12">
        <text>ssDNA + n NTP = ssDNA/pppN(pN)n-1 hybrid + (n-1) diphosphate.</text>
        <dbReference type="EC" id="2.7.7.101"/>
    </reaction>
</comment>
<comment type="similarity">
    <text evidence="12 13">Belongs to the DnaG primase family.</text>
</comment>
<evidence type="ECO:0000256" key="14">
    <source>
        <dbReference type="PIRSR" id="PIRSR002811-1"/>
    </source>
</evidence>
<dbReference type="NCBIfam" id="TIGR01391">
    <property type="entry name" value="dnaG"/>
    <property type="match status" value="1"/>
</dbReference>
<evidence type="ECO:0000256" key="1">
    <source>
        <dbReference type="ARBA" id="ARBA00022478"/>
    </source>
</evidence>
<dbReference type="GO" id="GO:0006269">
    <property type="term" value="P:DNA replication, synthesis of primer"/>
    <property type="evidence" value="ECO:0007669"/>
    <property type="project" value="UniProtKB-UniRule"/>
</dbReference>
<keyword evidence="9" id="KW-0460">Magnesium</keyword>
<dbReference type="GO" id="GO:0003677">
    <property type="term" value="F:DNA binding"/>
    <property type="evidence" value="ECO:0007669"/>
    <property type="project" value="UniProtKB-KW"/>
</dbReference>
<dbReference type="InterPro" id="IPR006295">
    <property type="entry name" value="DNA_primase_DnaG"/>
</dbReference>
<evidence type="ECO:0000256" key="11">
    <source>
        <dbReference type="ARBA" id="ARBA00023163"/>
    </source>
</evidence>
<comment type="subunit">
    <text evidence="12">Monomer. Interacts with DnaB.</text>
</comment>
<protein>
    <recommendedName>
        <fullName evidence="12 13">DNA primase</fullName>
        <ecNumber evidence="12">2.7.7.101</ecNumber>
    </recommendedName>
</protein>
<dbReference type="Gene3D" id="3.40.1360.10">
    <property type="match status" value="1"/>
</dbReference>
<comment type="domain">
    <text evidence="12">Contains an N-terminal zinc-binding domain, a central core domain that contains the primase activity, and a C-terminal DnaB-binding domain.</text>
</comment>
<dbReference type="GO" id="GO:0008270">
    <property type="term" value="F:zinc ion binding"/>
    <property type="evidence" value="ECO:0007669"/>
    <property type="project" value="UniProtKB-UniRule"/>
</dbReference>
<organism evidence="16 17">
    <name type="scientific">Candidatus Magasanikbacteria bacterium RIFOXYC2_FULL_42_28</name>
    <dbReference type="NCBI Taxonomy" id="1798704"/>
    <lineage>
        <taxon>Bacteria</taxon>
        <taxon>Candidatus Magasanikiibacteriota</taxon>
    </lineage>
</organism>
<accession>A0A1F6NY18</accession>
<sequence>MTDTQSIKDKLDIVTLIGEYLPLKKAGIYWKACCPFHKEKTPSFMVNAERQFWHCFGCSKSGDIFSFAQEMEGLDFPEALKLLADRAGVKLDNNFQSEVNKSQKNRILEVNAKAAYFYHRFLLDMPASKEAREYLERRQLKTETIADWQVGYIPDQWDLLTQYLLKKGIGIDDMVAAGLTIKKDPSSPSATPGKPVLVNNLARYYDRFRDRIMFPIWNVHGDVVGFTGRQLHENLEAGGKYVNTPQTLVYDKSRVLYGLNKAKTEIKSKDLVVMVEGQMDVIACHQAGMKNVVAASGTAFKLETDDTLSESEQQRSNQFGLIKRYTNNIKMAFDADGAGVNAVKRVVGVAIKEGLNVGIIKIPEGAGKDADECLKKNPDVWFMAVKNAREIMEWLFDMVLVGKNLSSPKDKQTVADDFLSFVGLIPYSIIRDHWLKLIAEKLDTNIVVMKENLVDLQKRTRLPQSKKDVTTTIKPVITDSFERRRERCVLAVLKYPALFSCITDILPVGAYAGSGAEPLYEWLKNQYNINANIKKASDLTLTADFDINPWQMRAELEFVDYDEERAKEEVLALVREIKDEWLKRRRAEVQHQMVEAEKSGNRDEQNKLLIEFQNLK</sequence>
<feature type="zinc finger region" description="CHC2-type" evidence="12 14">
    <location>
        <begin position="34"/>
        <end position="58"/>
    </location>
</feature>
<dbReference type="PROSITE" id="PS50880">
    <property type="entry name" value="TOPRIM"/>
    <property type="match status" value="1"/>
</dbReference>
<evidence type="ECO:0000256" key="12">
    <source>
        <dbReference type="HAMAP-Rule" id="MF_00974"/>
    </source>
</evidence>
<dbReference type="InterPro" id="IPR030846">
    <property type="entry name" value="DnaG_bac"/>
</dbReference>
<dbReference type="AlphaFoldDB" id="A0A1F6NY18"/>
<reference evidence="16 17" key="1">
    <citation type="journal article" date="2016" name="Nat. Commun.">
        <title>Thousands of microbial genomes shed light on interconnected biogeochemical processes in an aquifer system.</title>
        <authorList>
            <person name="Anantharaman K."/>
            <person name="Brown C.T."/>
            <person name="Hug L.A."/>
            <person name="Sharon I."/>
            <person name="Castelle C.J."/>
            <person name="Probst A.J."/>
            <person name="Thomas B.C."/>
            <person name="Singh A."/>
            <person name="Wilkins M.J."/>
            <person name="Karaoz U."/>
            <person name="Brodie E.L."/>
            <person name="Williams K.H."/>
            <person name="Hubbard S.S."/>
            <person name="Banfield J.F."/>
        </authorList>
    </citation>
    <scope>NUCLEOTIDE SEQUENCE [LARGE SCALE GENOMIC DNA]</scope>
</reference>
<evidence type="ECO:0000313" key="17">
    <source>
        <dbReference type="Proteomes" id="UP000177907"/>
    </source>
</evidence>
<evidence type="ECO:0000256" key="9">
    <source>
        <dbReference type="ARBA" id="ARBA00022842"/>
    </source>
</evidence>
<evidence type="ECO:0000256" key="6">
    <source>
        <dbReference type="ARBA" id="ARBA00022723"/>
    </source>
</evidence>
<dbReference type="EMBL" id="MFQZ01000001">
    <property type="protein sequence ID" value="OGH88613.1"/>
    <property type="molecule type" value="Genomic_DNA"/>
</dbReference>
<evidence type="ECO:0000313" key="16">
    <source>
        <dbReference type="EMBL" id="OGH88613.1"/>
    </source>
</evidence>
<dbReference type="InterPro" id="IPR050219">
    <property type="entry name" value="DnaG_primase"/>
</dbReference>
<dbReference type="SUPFAM" id="SSF57783">
    <property type="entry name" value="Zinc beta-ribbon"/>
    <property type="match status" value="1"/>
</dbReference>
<dbReference type="InterPro" id="IPR016136">
    <property type="entry name" value="DNA_helicase_N/primase_C"/>
</dbReference>
<dbReference type="Pfam" id="PF01807">
    <property type="entry name" value="Zn_ribbon_DnaG"/>
    <property type="match status" value="1"/>
</dbReference>
<dbReference type="Pfam" id="PF08275">
    <property type="entry name" value="DNAG_N"/>
    <property type="match status" value="2"/>
</dbReference>
<dbReference type="InterPro" id="IPR036977">
    <property type="entry name" value="DNA_primase_Znf_CHC2"/>
</dbReference>
<keyword evidence="3 12" id="KW-0808">Transferase</keyword>
<dbReference type="GO" id="GO:0003899">
    <property type="term" value="F:DNA-directed RNA polymerase activity"/>
    <property type="evidence" value="ECO:0007669"/>
    <property type="project" value="UniProtKB-UniRule"/>
</dbReference>
<dbReference type="Gene3D" id="3.90.980.10">
    <property type="entry name" value="DNA primase, catalytic core, N-terminal domain"/>
    <property type="match status" value="1"/>
</dbReference>
<dbReference type="InterPro" id="IPR019475">
    <property type="entry name" value="DNA_primase_DnaB-bd"/>
</dbReference>
<comment type="function">
    <text evidence="12 13">RNA polymerase that catalyzes the synthesis of short RNA molecules used as primers for DNA polymerase during DNA replication.</text>
</comment>
<evidence type="ECO:0000256" key="7">
    <source>
        <dbReference type="ARBA" id="ARBA00022771"/>
    </source>
</evidence>
<dbReference type="GO" id="GO:0005737">
    <property type="term" value="C:cytoplasm"/>
    <property type="evidence" value="ECO:0007669"/>
    <property type="project" value="TreeGrafter"/>
</dbReference>
<evidence type="ECO:0000256" key="2">
    <source>
        <dbReference type="ARBA" id="ARBA00022515"/>
    </source>
</evidence>
<dbReference type="PIRSF" id="PIRSF002811">
    <property type="entry name" value="DnaG"/>
    <property type="match status" value="1"/>
</dbReference>
<dbReference type="Pfam" id="PF10410">
    <property type="entry name" value="DnaB_bind"/>
    <property type="match status" value="1"/>
</dbReference>
<dbReference type="InterPro" id="IPR006171">
    <property type="entry name" value="TOPRIM_dom"/>
</dbReference>
<dbReference type="InterPro" id="IPR002694">
    <property type="entry name" value="Znf_CHC2"/>
</dbReference>
<dbReference type="SMART" id="SM00493">
    <property type="entry name" value="TOPRIM"/>
    <property type="match status" value="1"/>
</dbReference>
<dbReference type="PANTHER" id="PTHR30313:SF2">
    <property type="entry name" value="DNA PRIMASE"/>
    <property type="match status" value="1"/>
</dbReference>
<evidence type="ECO:0000256" key="5">
    <source>
        <dbReference type="ARBA" id="ARBA00022705"/>
    </source>
</evidence>
<keyword evidence="8 12" id="KW-0862">Zinc</keyword>
<dbReference type="STRING" id="1798704.A3J93_00750"/>
<dbReference type="SUPFAM" id="SSF56731">
    <property type="entry name" value="DNA primase core"/>
    <property type="match status" value="1"/>
</dbReference>
<keyword evidence="2 12" id="KW-0639">Primosome</keyword>
<dbReference type="Gene3D" id="1.10.860.10">
    <property type="entry name" value="DNAb Helicase, Chain A"/>
    <property type="match status" value="1"/>
</dbReference>
<dbReference type="InterPro" id="IPR037068">
    <property type="entry name" value="DNA_primase_core_N_sf"/>
</dbReference>
<dbReference type="SMART" id="SM00400">
    <property type="entry name" value="ZnF_CHCC"/>
    <property type="match status" value="1"/>
</dbReference>
<keyword evidence="5 12" id="KW-0235">DNA replication</keyword>
<dbReference type="InterPro" id="IPR013264">
    <property type="entry name" value="DNAG_N"/>
</dbReference>
<comment type="caution">
    <text evidence="16">The sequence shown here is derived from an EMBL/GenBank/DDBJ whole genome shotgun (WGS) entry which is preliminary data.</text>
</comment>
<dbReference type="CDD" id="cd03364">
    <property type="entry name" value="TOPRIM_DnaG_primases"/>
    <property type="match status" value="1"/>
</dbReference>
<evidence type="ECO:0000256" key="13">
    <source>
        <dbReference type="PIRNR" id="PIRNR002811"/>
    </source>
</evidence>
<keyword evidence="11 12" id="KW-0804">Transcription</keyword>
<dbReference type="FunFam" id="3.90.580.10:FF:000001">
    <property type="entry name" value="DNA primase"/>
    <property type="match status" value="1"/>
</dbReference>
<dbReference type="Pfam" id="PF13155">
    <property type="entry name" value="Toprim_2"/>
    <property type="match status" value="1"/>
</dbReference>
<dbReference type="Gene3D" id="3.90.580.10">
    <property type="entry name" value="Zinc finger, CHC2-type domain"/>
    <property type="match status" value="1"/>
</dbReference>
<proteinExistence type="inferred from homology"/>
<keyword evidence="4 12" id="KW-0548">Nucleotidyltransferase</keyword>
<keyword evidence="7 12" id="KW-0863">Zinc-finger</keyword>
<dbReference type="Proteomes" id="UP000177907">
    <property type="component" value="Unassembled WGS sequence"/>
</dbReference>
<gene>
    <name evidence="12" type="primary">dnaG</name>
    <name evidence="16" type="ORF">A3J93_00750</name>
</gene>
<dbReference type="HAMAP" id="MF_00974">
    <property type="entry name" value="DNA_primase_DnaG"/>
    <property type="match status" value="1"/>
</dbReference>
<evidence type="ECO:0000256" key="3">
    <source>
        <dbReference type="ARBA" id="ARBA00022679"/>
    </source>
</evidence>
<keyword evidence="10 12" id="KW-0238">DNA-binding</keyword>
<evidence type="ECO:0000256" key="8">
    <source>
        <dbReference type="ARBA" id="ARBA00022833"/>
    </source>
</evidence>
<evidence type="ECO:0000256" key="10">
    <source>
        <dbReference type="ARBA" id="ARBA00023125"/>
    </source>
</evidence>
<keyword evidence="6 12" id="KW-0479">Metal-binding</keyword>
<dbReference type="GO" id="GO:1990077">
    <property type="term" value="C:primosome complex"/>
    <property type="evidence" value="ECO:0007669"/>
    <property type="project" value="UniProtKB-KW"/>
</dbReference>
<evidence type="ECO:0000256" key="4">
    <source>
        <dbReference type="ARBA" id="ARBA00022695"/>
    </source>
</evidence>
<name>A0A1F6NY18_9BACT</name>
<dbReference type="InterPro" id="IPR034151">
    <property type="entry name" value="TOPRIM_DnaG_bac"/>
</dbReference>